<organism evidence="1">
    <name type="scientific">viral metagenome</name>
    <dbReference type="NCBI Taxonomy" id="1070528"/>
    <lineage>
        <taxon>unclassified sequences</taxon>
        <taxon>metagenomes</taxon>
        <taxon>organismal metagenomes</taxon>
    </lineage>
</organism>
<accession>A0A6C0BR51</accession>
<reference evidence="1" key="1">
    <citation type="journal article" date="2020" name="Nature">
        <title>Giant virus diversity and host interactions through global metagenomics.</title>
        <authorList>
            <person name="Schulz F."/>
            <person name="Roux S."/>
            <person name="Paez-Espino D."/>
            <person name="Jungbluth S."/>
            <person name="Walsh D.A."/>
            <person name="Denef V.J."/>
            <person name="McMahon K.D."/>
            <person name="Konstantinidis K.T."/>
            <person name="Eloe-Fadrosh E.A."/>
            <person name="Kyrpides N.C."/>
            <person name="Woyke T."/>
        </authorList>
    </citation>
    <scope>NUCLEOTIDE SEQUENCE</scope>
    <source>
        <strain evidence="1">GVMAG-M-3300018416-45</strain>
    </source>
</reference>
<dbReference type="AlphaFoldDB" id="A0A6C0BR51"/>
<proteinExistence type="predicted"/>
<protein>
    <submittedName>
        <fullName evidence="1">Uncharacterized protein</fullName>
    </submittedName>
</protein>
<sequence length="94" mass="10931">MSIATFTDNTPVSEWGIIMRDEMFGMYHAEIVRIHKNVESNMRDDIRCAACDKAMWDLSADIMLYGSEPNKAIMMVEAEKYGYIWNKSLRKWSA</sequence>
<evidence type="ECO:0000313" key="1">
    <source>
        <dbReference type="EMBL" id="QHS94676.1"/>
    </source>
</evidence>
<name>A0A6C0BR51_9ZZZZ</name>
<dbReference type="EMBL" id="MN739229">
    <property type="protein sequence ID" value="QHS94676.1"/>
    <property type="molecule type" value="Genomic_DNA"/>
</dbReference>